<accession>A0A511YU10</accession>
<keyword evidence="2" id="KW-1185">Reference proteome</keyword>
<comment type="caution">
    <text evidence="1">The sequence shown here is derived from an EMBL/GenBank/DDBJ whole genome shotgun (WGS) entry which is preliminary data.</text>
</comment>
<sequence>MVLMAAKVRLSFAVCSAHSSGRAARVVKYIANSPAKNMSSLASQTMVPTDTGFGRFTLRWGRAVTAVVVDTPPLWLTMGLRTYTARGRV</sequence>
<reference evidence="1 2" key="1">
    <citation type="submission" date="2019-07" db="EMBL/GenBank/DDBJ databases">
        <title>Whole genome shotgun sequence of Actinotalea fermentans NBRC 105374.</title>
        <authorList>
            <person name="Hosoyama A."/>
            <person name="Uohara A."/>
            <person name="Ohji S."/>
            <person name="Ichikawa N."/>
        </authorList>
    </citation>
    <scope>NUCLEOTIDE SEQUENCE [LARGE SCALE GENOMIC DNA]</scope>
    <source>
        <strain evidence="1 2">NBRC 105374</strain>
    </source>
</reference>
<dbReference type="AlphaFoldDB" id="A0A511YU10"/>
<name>A0A511YU10_9CELL</name>
<protein>
    <submittedName>
        <fullName evidence="1">Uncharacterized protein</fullName>
    </submittedName>
</protein>
<organism evidence="1 2">
    <name type="scientific">Actinotalea fermentans</name>
    <dbReference type="NCBI Taxonomy" id="43671"/>
    <lineage>
        <taxon>Bacteria</taxon>
        <taxon>Bacillati</taxon>
        <taxon>Actinomycetota</taxon>
        <taxon>Actinomycetes</taxon>
        <taxon>Micrococcales</taxon>
        <taxon>Cellulomonadaceae</taxon>
        <taxon>Actinotalea</taxon>
    </lineage>
</organism>
<evidence type="ECO:0000313" key="1">
    <source>
        <dbReference type="EMBL" id="GEN78680.1"/>
    </source>
</evidence>
<proteinExistence type="predicted"/>
<evidence type="ECO:0000313" key="2">
    <source>
        <dbReference type="Proteomes" id="UP000321484"/>
    </source>
</evidence>
<dbReference type="EMBL" id="BJYK01000001">
    <property type="protein sequence ID" value="GEN78680.1"/>
    <property type="molecule type" value="Genomic_DNA"/>
</dbReference>
<gene>
    <name evidence="1" type="ORF">AFE02nite_04140</name>
</gene>
<dbReference type="Proteomes" id="UP000321484">
    <property type="component" value="Unassembled WGS sequence"/>
</dbReference>